<evidence type="ECO:0008006" key="3">
    <source>
        <dbReference type="Google" id="ProtNLM"/>
    </source>
</evidence>
<evidence type="ECO:0000313" key="2">
    <source>
        <dbReference type="Proteomes" id="UP001515100"/>
    </source>
</evidence>
<comment type="caution">
    <text evidence="1">The sequence shown here is derived from an EMBL/GenBank/DDBJ whole genome shotgun (WGS) entry which is preliminary data.</text>
</comment>
<dbReference type="EMBL" id="SDPP02000001">
    <property type="protein sequence ID" value="KAA1379729.1"/>
    <property type="molecule type" value="Genomic_DNA"/>
</dbReference>
<dbReference type="PANTHER" id="PTHR32309:SF31">
    <property type="entry name" value="CAPSULAR EXOPOLYSACCHARIDE FAMILY"/>
    <property type="match status" value="1"/>
</dbReference>
<proteinExistence type="predicted"/>
<dbReference type="InterPro" id="IPR050445">
    <property type="entry name" value="Bact_polysacc_biosynth/exp"/>
</dbReference>
<dbReference type="RefSeq" id="WP_129179517.1">
    <property type="nucleotide sequence ID" value="NZ_JAGIOG010000001.1"/>
</dbReference>
<sequence>METLTLTELAARMAQRWRVLVVGALLGLMSGVVAHVALPTRYEATAVVFVDAAETDRIDMTAEAAVASSRRVTAEALDAIGDPRLTIADLEDAASASPVEESRLLRIAYDTDEPAAAARGADAVAQAYLAVRTLTPTGAPDAGFTGTVVDPARPPRAPTGPGLPATALGTTVLGLLVAAPLSATRTRAARAS</sequence>
<dbReference type="PANTHER" id="PTHR32309">
    <property type="entry name" value="TYROSINE-PROTEIN KINASE"/>
    <property type="match status" value="1"/>
</dbReference>
<reference evidence="1" key="1">
    <citation type="submission" date="2019-09" db="EMBL/GenBank/DDBJ databases">
        <authorList>
            <person name="Li J."/>
        </authorList>
    </citation>
    <scope>NUCLEOTIDE SEQUENCE [LARGE SCALE GENOMIC DNA]</scope>
    <source>
        <strain evidence="1">NRBC 14897</strain>
    </source>
</reference>
<evidence type="ECO:0000313" key="1">
    <source>
        <dbReference type="EMBL" id="KAA1379729.1"/>
    </source>
</evidence>
<protein>
    <recommendedName>
        <fullName evidence="3">Polysaccharide chain length determinant N-terminal domain-containing protein</fullName>
    </recommendedName>
</protein>
<dbReference type="OrthoDB" id="9981204at2"/>
<accession>A0A641AP66</accession>
<dbReference type="AlphaFoldDB" id="A0A641AP66"/>
<organism evidence="1 2">
    <name type="scientific">Aeromicrobium fastidiosum</name>
    <dbReference type="NCBI Taxonomy" id="52699"/>
    <lineage>
        <taxon>Bacteria</taxon>
        <taxon>Bacillati</taxon>
        <taxon>Actinomycetota</taxon>
        <taxon>Actinomycetes</taxon>
        <taxon>Propionibacteriales</taxon>
        <taxon>Nocardioidaceae</taxon>
        <taxon>Aeromicrobium</taxon>
    </lineage>
</organism>
<name>A0A641AP66_9ACTN</name>
<dbReference type="Proteomes" id="UP001515100">
    <property type="component" value="Unassembled WGS sequence"/>
</dbReference>
<keyword evidence="2" id="KW-1185">Reference proteome</keyword>
<gene>
    <name evidence="1" type="ORF">ESP62_000470</name>
</gene>